<comment type="caution">
    <text evidence="2">The sequence shown here is derived from an EMBL/GenBank/DDBJ whole genome shotgun (WGS) entry which is preliminary data.</text>
</comment>
<name>A0A1E3HPC5_9TREE</name>
<dbReference type="AlphaFoldDB" id="A0A1E3HPC5"/>
<dbReference type="GeneID" id="30156393"/>
<keyword evidence="3" id="KW-1185">Reference proteome</keyword>
<feature type="region of interest" description="Disordered" evidence="1">
    <location>
        <begin position="289"/>
        <end position="418"/>
    </location>
</feature>
<dbReference type="Proteomes" id="UP000094065">
    <property type="component" value="Unassembled WGS sequence"/>
</dbReference>
<proteinExistence type="predicted"/>
<evidence type="ECO:0000313" key="2">
    <source>
        <dbReference type="EMBL" id="ODN77995.1"/>
    </source>
</evidence>
<feature type="region of interest" description="Disordered" evidence="1">
    <location>
        <begin position="1"/>
        <end position="30"/>
    </location>
</feature>
<dbReference type="OrthoDB" id="422106at2759"/>
<feature type="compositionally biased region" description="Gly residues" evidence="1">
    <location>
        <begin position="361"/>
        <end position="375"/>
    </location>
</feature>
<accession>A0A1E3HPC5</accession>
<evidence type="ECO:0000256" key="1">
    <source>
        <dbReference type="SAM" id="MobiDB-lite"/>
    </source>
</evidence>
<gene>
    <name evidence="2" type="ORF">L202_05084</name>
</gene>
<feature type="compositionally biased region" description="Basic and acidic residues" evidence="1">
    <location>
        <begin position="402"/>
        <end position="418"/>
    </location>
</feature>
<feature type="compositionally biased region" description="Gly residues" evidence="1">
    <location>
        <begin position="391"/>
        <end position="400"/>
    </location>
</feature>
<dbReference type="RefSeq" id="XP_018993231.1">
    <property type="nucleotide sequence ID" value="XM_019139288.1"/>
</dbReference>
<dbReference type="STRING" id="1295533.A0A1E3HPC5"/>
<protein>
    <submittedName>
        <fullName evidence="2">Uncharacterized protein</fullName>
    </submittedName>
</protein>
<feature type="compositionally biased region" description="Basic and acidic residues" evidence="1">
    <location>
        <begin position="317"/>
        <end position="357"/>
    </location>
</feature>
<dbReference type="EMBL" id="AWGJ01000007">
    <property type="protein sequence ID" value="ODN77995.1"/>
    <property type="molecule type" value="Genomic_DNA"/>
</dbReference>
<sequence>MSLPYDATPPPQSPPPAPQDDPMDGPAGLDLALDDYAPPVPSHVQDLMARMSRNKVYLVEESPAILHVDAMKERVRRDPKVKGLMQLLEEQDPSVWLETYNTEDVQIKDNALFLQSELIQHLSTSKLFSWASSLGATPLGKFLPSSFSLWLNDTSLHVLFETSAEALLALSLLSKTGFDPVEGDDPLMERSAHSFPIHLLPQALQEPIEKRTIPAESSSEDAAVNRRGRGMFAGDGERAMASELSYELAPGVNPLARIAIRIAFQQDANLKGRRDNSKWYATYGRDAGKESLAQPRRVGKGRSETRWESAPDAYESGGHDLLQRVGRERKPYDRPEPRGDRRGRGRPTQDDLDRQLDNLRSGGGGSMDVDGGGASVNGQEDEGIVRKGRGFRSGGGGGRGGGRRERPRPGKEDLDKGE</sequence>
<reference evidence="2 3" key="1">
    <citation type="submission" date="2016-06" db="EMBL/GenBank/DDBJ databases">
        <title>Evolution of pathogenesis and genome organization in the Tremellales.</title>
        <authorList>
            <person name="Cuomo C."/>
            <person name="Litvintseva A."/>
            <person name="Heitman J."/>
            <person name="Chen Y."/>
            <person name="Sun S."/>
            <person name="Springer D."/>
            <person name="Dromer F."/>
            <person name="Young S."/>
            <person name="Zeng Q."/>
            <person name="Chapman S."/>
            <person name="Gujja S."/>
            <person name="Saif S."/>
            <person name="Birren B."/>
        </authorList>
    </citation>
    <scope>NUCLEOTIDE SEQUENCE [LARGE SCALE GENOMIC DNA]</scope>
    <source>
        <strain evidence="2 3">CBS 6039</strain>
    </source>
</reference>
<organism evidence="2 3">
    <name type="scientific">Cryptococcus amylolentus CBS 6039</name>
    <dbReference type="NCBI Taxonomy" id="1295533"/>
    <lineage>
        <taxon>Eukaryota</taxon>
        <taxon>Fungi</taxon>
        <taxon>Dikarya</taxon>
        <taxon>Basidiomycota</taxon>
        <taxon>Agaricomycotina</taxon>
        <taxon>Tremellomycetes</taxon>
        <taxon>Tremellales</taxon>
        <taxon>Cryptococcaceae</taxon>
        <taxon>Cryptococcus</taxon>
    </lineage>
</organism>
<evidence type="ECO:0000313" key="3">
    <source>
        <dbReference type="Proteomes" id="UP000094065"/>
    </source>
</evidence>
<feature type="compositionally biased region" description="Pro residues" evidence="1">
    <location>
        <begin position="7"/>
        <end position="19"/>
    </location>
</feature>